<dbReference type="PANTHER" id="PTHR43111:SF1">
    <property type="entry name" value="ALDEHYDE DEHYDROGENASE B-RELATED"/>
    <property type="match status" value="1"/>
</dbReference>
<dbReference type="FunFam" id="3.40.309.10:FF:000012">
    <property type="entry name" value="Betaine aldehyde dehydrogenase"/>
    <property type="match status" value="1"/>
</dbReference>
<sequence>MEAQKIEIPKLFKEQYGHFINNEWVAPASGEYFDNNCPIDNSLIFKTARGNQEDVEKAITAAANAFPAWSKTPAPARSAVLLKIAQVMEDNIELLAKAEVVDKGKPMREALLVDLPVAIDNFRYFAGVIRAEEGGTSMQDEHTLQINQPEALGPVGAIIAWNFPLLLFAWKVAPAIAAGCTIVVKTAEQTPAGANLLMDLLKEADAVPPGVINVVTGFGLEAGKPLAMSPNIAKISFTGETATGRLILQYAAENIIPATMELGGKSPNIFMPSIADKDDDFFDKCIEGAVMFAVNQGEACTCPSRLFVHEDIYDKFMGRVVDRTKAIVQGDPFEMTTMMGAQASKDQYDKILKYIEIGKQEGAKVLCGGDANSDGACDNGYFIQPTILEGNNKMKVFQEEIFGPVVCVTKFKTTEEVLEMANDSIYGLAAAVWTRDAHEAFAMPRAIEAGRVWVNCYHAYPTHAAFGGFKKSGFGRENHKMALASFQRTKNIFQSNAQQKLGFF</sequence>
<dbReference type="InterPro" id="IPR016162">
    <property type="entry name" value="Ald_DH_N"/>
</dbReference>
<reference evidence="4" key="1">
    <citation type="submission" date="2018-06" db="EMBL/GenBank/DDBJ databases">
        <authorList>
            <person name="Zhirakovskaya E."/>
        </authorList>
    </citation>
    <scope>NUCLEOTIDE SEQUENCE</scope>
</reference>
<dbReference type="GO" id="GO:0004029">
    <property type="term" value="F:aldehyde dehydrogenase (NAD+) activity"/>
    <property type="evidence" value="ECO:0007669"/>
    <property type="project" value="UniProtKB-EC"/>
</dbReference>
<dbReference type="FunFam" id="3.40.605.10:FF:000001">
    <property type="entry name" value="Aldehyde dehydrogenase 1"/>
    <property type="match status" value="1"/>
</dbReference>
<dbReference type="PANTHER" id="PTHR43111">
    <property type="entry name" value="ALDEHYDE DEHYDROGENASE B-RELATED"/>
    <property type="match status" value="1"/>
</dbReference>
<dbReference type="Gene3D" id="3.40.309.10">
    <property type="entry name" value="Aldehyde Dehydrogenase, Chain A, domain 2"/>
    <property type="match status" value="1"/>
</dbReference>
<dbReference type="AlphaFoldDB" id="A0A3B0T5Y3"/>
<evidence type="ECO:0000256" key="1">
    <source>
        <dbReference type="ARBA" id="ARBA00009986"/>
    </source>
</evidence>
<dbReference type="PROSITE" id="PS00687">
    <property type="entry name" value="ALDEHYDE_DEHYDR_GLU"/>
    <property type="match status" value="1"/>
</dbReference>
<organism evidence="4">
    <name type="scientific">hydrothermal vent metagenome</name>
    <dbReference type="NCBI Taxonomy" id="652676"/>
    <lineage>
        <taxon>unclassified sequences</taxon>
        <taxon>metagenomes</taxon>
        <taxon>ecological metagenomes</taxon>
    </lineage>
</organism>
<gene>
    <name evidence="4" type="ORF">MNBD_BACTEROID03-317</name>
</gene>
<feature type="domain" description="Aldehyde dehydrogenase" evidence="3">
    <location>
        <begin position="24"/>
        <end position="492"/>
    </location>
</feature>
<dbReference type="SUPFAM" id="SSF53720">
    <property type="entry name" value="ALDH-like"/>
    <property type="match status" value="1"/>
</dbReference>
<comment type="similarity">
    <text evidence="1">Belongs to the aldehyde dehydrogenase family.</text>
</comment>
<proteinExistence type="inferred from homology"/>
<dbReference type="InterPro" id="IPR029510">
    <property type="entry name" value="Ald_DH_CS_GLU"/>
</dbReference>
<keyword evidence="2 4" id="KW-0560">Oxidoreductase</keyword>
<dbReference type="EC" id="1.2.1.3" evidence="4"/>
<name>A0A3B0T5Y3_9ZZZZ</name>
<dbReference type="Gene3D" id="3.40.605.10">
    <property type="entry name" value="Aldehyde Dehydrogenase, Chain A, domain 1"/>
    <property type="match status" value="1"/>
</dbReference>
<dbReference type="Pfam" id="PF00171">
    <property type="entry name" value="Aldedh"/>
    <property type="match status" value="1"/>
</dbReference>
<dbReference type="InterPro" id="IPR016163">
    <property type="entry name" value="Ald_DH_C"/>
</dbReference>
<dbReference type="InterPro" id="IPR015590">
    <property type="entry name" value="Aldehyde_DH_dom"/>
</dbReference>
<evidence type="ECO:0000256" key="2">
    <source>
        <dbReference type="ARBA" id="ARBA00023002"/>
    </source>
</evidence>
<evidence type="ECO:0000313" key="4">
    <source>
        <dbReference type="EMBL" id="VAW13388.1"/>
    </source>
</evidence>
<protein>
    <submittedName>
        <fullName evidence="4">Aldehyde dehydrogenase</fullName>
        <ecNumber evidence="4">1.2.1.3</ecNumber>
    </submittedName>
</protein>
<dbReference type="PROSITE" id="PS00070">
    <property type="entry name" value="ALDEHYDE_DEHYDR_CYS"/>
    <property type="match status" value="1"/>
</dbReference>
<accession>A0A3B0T5Y3</accession>
<dbReference type="InterPro" id="IPR016160">
    <property type="entry name" value="Ald_DH_CS_CYS"/>
</dbReference>
<dbReference type="EMBL" id="UOEL01000102">
    <property type="protein sequence ID" value="VAW13388.1"/>
    <property type="molecule type" value="Genomic_DNA"/>
</dbReference>
<evidence type="ECO:0000259" key="3">
    <source>
        <dbReference type="Pfam" id="PF00171"/>
    </source>
</evidence>
<dbReference type="InterPro" id="IPR016161">
    <property type="entry name" value="Ald_DH/histidinol_DH"/>
</dbReference>